<accession>A0A4R5QE77</accession>
<sequence length="284" mass="31745">MTIQSRPTADESLRTHDIAGHVDTLYRDGITGLQGAFPRDWAERMREDMMTAFWAAIQRPGGAVGRGPRRWYVEIHPQDLHGFVDLVTHPWVVGMCEAVLGPKYEIVEVGFDVPVQGARNQPWHRDFPSPPETWGEQRRLTSLAFNLTGVDVTPDMGPFEIAPGTQWLDGRGWKHEMFPPAEIWPRFADRGVRKYPRMGDISCRSAVTIHRGTAHPSPIARPVLVLGVDAPGAGHAALHDMMVTPDYHDALPRSVRDHLVCRVADELVPVVQKHDIEGLVMGVE</sequence>
<dbReference type="OrthoDB" id="8678660at2"/>
<dbReference type="RefSeq" id="WP_133290390.1">
    <property type="nucleotide sequence ID" value="NZ_SMSJ01000031.1"/>
</dbReference>
<dbReference type="PANTHER" id="PTHR37563:SF2">
    <property type="entry name" value="PHYTANOYL-COA DIOXYGENASE FAMILY PROTEIN (AFU_ORTHOLOGUE AFUA_2G03330)"/>
    <property type="match status" value="1"/>
</dbReference>
<reference evidence="1 2" key="1">
    <citation type="journal article" date="2016" name="J. Microbiol.">
        <title>Dankookia rubra gen. nov., sp. nov., an alphaproteobacterium isolated from sediment of a shallow stream.</title>
        <authorList>
            <person name="Kim W.H."/>
            <person name="Kim D.H."/>
            <person name="Kang K."/>
            <person name="Ahn T.Y."/>
        </authorList>
    </citation>
    <scope>NUCLEOTIDE SEQUENCE [LARGE SCALE GENOMIC DNA]</scope>
    <source>
        <strain evidence="1 2">JCM30602</strain>
    </source>
</reference>
<dbReference type="GO" id="GO:0016706">
    <property type="term" value="F:2-oxoglutarate-dependent dioxygenase activity"/>
    <property type="evidence" value="ECO:0007669"/>
    <property type="project" value="UniProtKB-ARBA"/>
</dbReference>
<dbReference type="EMBL" id="SMSJ01000031">
    <property type="protein sequence ID" value="TDH60791.1"/>
    <property type="molecule type" value="Genomic_DNA"/>
</dbReference>
<dbReference type="AlphaFoldDB" id="A0A4R5QE77"/>
<dbReference type="Gene3D" id="2.60.120.620">
    <property type="entry name" value="q2cbj1_9rhob like domain"/>
    <property type="match status" value="1"/>
</dbReference>
<keyword evidence="1" id="KW-0560">Oxidoreductase</keyword>
<dbReference type="PANTHER" id="PTHR37563">
    <property type="entry name" value="PHYTANOYL-COA DIOXYGENASE FAMILY PROTEIN (AFU_ORTHOLOGUE AFUA_2G03330)"/>
    <property type="match status" value="1"/>
</dbReference>
<dbReference type="SUPFAM" id="SSF51197">
    <property type="entry name" value="Clavaminate synthase-like"/>
    <property type="match status" value="1"/>
</dbReference>
<keyword evidence="1" id="KW-0223">Dioxygenase</keyword>
<comment type="caution">
    <text evidence="1">The sequence shown here is derived from an EMBL/GenBank/DDBJ whole genome shotgun (WGS) entry which is preliminary data.</text>
</comment>
<dbReference type="InterPro" id="IPR008775">
    <property type="entry name" value="Phytyl_CoA_dOase-like"/>
</dbReference>
<dbReference type="Proteomes" id="UP000295096">
    <property type="component" value="Unassembled WGS sequence"/>
</dbReference>
<dbReference type="InterPro" id="IPR051961">
    <property type="entry name" value="Fungal_Metabolite_Diox"/>
</dbReference>
<organism evidence="1 2">
    <name type="scientific">Dankookia rubra</name>
    <dbReference type="NCBI Taxonomy" id="1442381"/>
    <lineage>
        <taxon>Bacteria</taxon>
        <taxon>Pseudomonadati</taxon>
        <taxon>Pseudomonadota</taxon>
        <taxon>Alphaproteobacteria</taxon>
        <taxon>Acetobacterales</taxon>
        <taxon>Roseomonadaceae</taxon>
        <taxon>Dankookia</taxon>
    </lineage>
</organism>
<gene>
    <name evidence="1" type="ORF">E2C06_20035</name>
</gene>
<protein>
    <submittedName>
        <fullName evidence="1">Phytanoyl-CoA dioxygenase</fullName>
    </submittedName>
</protein>
<name>A0A4R5QE77_9PROT</name>
<proteinExistence type="predicted"/>
<evidence type="ECO:0000313" key="1">
    <source>
        <dbReference type="EMBL" id="TDH60791.1"/>
    </source>
</evidence>
<dbReference type="Pfam" id="PF05721">
    <property type="entry name" value="PhyH"/>
    <property type="match status" value="1"/>
</dbReference>
<evidence type="ECO:0000313" key="2">
    <source>
        <dbReference type="Proteomes" id="UP000295096"/>
    </source>
</evidence>
<keyword evidence="2" id="KW-1185">Reference proteome</keyword>